<proteinExistence type="predicted"/>
<evidence type="ECO:0000256" key="7">
    <source>
        <dbReference type="ARBA" id="ARBA00023065"/>
    </source>
</evidence>
<feature type="transmembrane region" description="Helical" evidence="10">
    <location>
        <begin position="200"/>
        <end position="222"/>
    </location>
</feature>
<dbReference type="GO" id="GO:0016020">
    <property type="term" value="C:membrane"/>
    <property type="evidence" value="ECO:0007669"/>
    <property type="project" value="UniProtKB-SubCell"/>
</dbReference>
<dbReference type="PANTHER" id="PTHR43562:SF3">
    <property type="entry name" value="SODIUM ION_PROTON EXCHANGER (EUROFUNG)"/>
    <property type="match status" value="1"/>
</dbReference>
<keyword evidence="7" id="KW-0406">Ion transport</keyword>
<dbReference type="OrthoDB" id="1288932at2759"/>
<reference evidence="12" key="1">
    <citation type="journal article" date="2020" name="Stud. Mycol.">
        <title>101 Dothideomycetes genomes: a test case for predicting lifestyles and emergence of pathogens.</title>
        <authorList>
            <person name="Haridas S."/>
            <person name="Albert R."/>
            <person name="Binder M."/>
            <person name="Bloem J."/>
            <person name="Labutti K."/>
            <person name="Salamov A."/>
            <person name="Andreopoulos B."/>
            <person name="Baker S."/>
            <person name="Barry K."/>
            <person name="Bills G."/>
            <person name="Bluhm B."/>
            <person name="Cannon C."/>
            <person name="Castanera R."/>
            <person name="Culley D."/>
            <person name="Daum C."/>
            <person name="Ezra D."/>
            <person name="Gonzalez J."/>
            <person name="Henrissat B."/>
            <person name="Kuo A."/>
            <person name="Liang C."/>
            <person name="Lipzen A."/>
            <person name="Lutzoni F."/>
            <person name="Magnuson J."/>
            <person name="Mondo S."/>
            <person name="Nolan M."/>
            <person name="Ohm R."/>
            <person name="Pangilinan J."/>
            <person name="Park H.-J."/>
            <person name="Ramirez L."/>
            <person name="Alfaro M."/>
            <person name="Sun H."/>
            <person name="Tritt A."/>
            <person name="Yoshinaga Y."/>
            <person name="Zwiers L.-H."/>
            <person name="Turgeon B."/>
            <person name="Goodwin S."/>
            <person name="Spatafora J."/>
            <person name="Crous P."/>
            <person name="Grigoriev I."/>
        </authorList>
    </citation>
    <scope>NUCLEOTIDE SEQUENCE</scope>
    <source>
        <strain evidence="12">Tuck. ex Michener</strain>
    </source>
</reference>
<dbReference type="GO" id="GO:0006814">
    <property type="term" value="P:sodium ion transport"/>
    <property type="evidence" value="ECO:0007669"/>
    <property type="project" value="UniProtKB-KW"/>
</dbReference>
<dbReference type="InterPro" id="IPR006153">
    <property type="entry name" value="Cation/H_exchanger_TM"/>
</dbReference>
<keyword evidence="8 10" id="KW-0472">Membrane</keyword>
<feature type="transmembrane region" description="Helical" evidence="10">
    <location>
        <begin position="131"/>
        <end position="151"/>
    </location>
</feature>
<dbReference type="GO" id="GO:0015297">
    <property type="term" value="F:antiporter activity"/>
    <property type="evidence" value="ECO:0007669"/>
    <property type="project" value="UniProtKB-KW"/>
</dbReference>
<comment type="subcellular location">
    <subcellularLocation>
        <location evidence="1">Membrane</location>
        <topology evidence="1">Multi-pass membrane protein</topology>
    </subcellularLocation>
</comment>
<keyword evidence="3" id="KW-0050">Antiport</keyword>
<evidence type="ECO:0000313" key="13">
    <source>
        <dbReference type="Proteomes" id="UP000800092"/>
    </source>
</evidence>
<evidence type="ECO:0000256" key="10">
    <source>
        <dbReference type="SAM" id="Phobius"/>
    </source>
</evidence>
<evidence type="ECO:0000256" key="3">
    <source>
        <dbReference type="ARBA" id="ARBA00022449"/>
    </source>
</evidence>
<gene>
    <name evidence="12" type="ORF">EV356DRAFT_522721</name>
</gene>
<dbReference type="GO" id="GO:1902600">
    <property type="term" value="P:proton transmembrane transport"/>
    <property type="evidence" value="ECO:0007669"/>
    <property type="project" value="InterPro"/>
</dbReference>
<feature type="transmembrane region" description="Helical" evidence="10">
    <location>
        <begin position="350"/>
        <end position="368"/>
    </location>
</feature>
<dbReference type="Pfam" id="PF00999">
    <property type="entry name" value="Na_H_Exchanger"/>
    <property type="match status" value="1"/>
</dbReference>
<keyword evidence="13" id="KW-1185">Reference proteome</keyword>
<feature type="transmembrane region" description="Helical" evidence="10">
    <location>
        <begin position="69"/>
        <end position="86"/>
    </location>
</feature>
<dbReference type="AlphaFoldDB" id="A0A6A6HDG7"/>
<dbReference type="Gene3D" id="1.20.1530.20">
    <property type="match status" value="2"/>
</dbReference>
<sequence>MTSSSEVSLPYKELGIEQILILSLFLLLLNIMNAILDRVIYCGLLGPVLLGIVFDTPGTQWLYHETEEAIGHLGSLGLTLIVYEGGLSTSISSLKANLFLSSAVACTGVTAPIALSFLLKPMADATSLQAFAAGAALCSTSLGTTFTIMSVSGLTNTRLGIVLGTAAMEDDVIGLVMVQIITGLGGPDASIAAMTIVRPIAVSIGFAIILPLICVFLVKPVTQLLTRQPATGLRARLLRSTKIPLVVLMIHTLILLGLISGASYAETSTLFAAYLAGACISWFDETSPFLVSHGQTPVEETCNSSAITTAISPVSTINGDVGAMVEKKLTGVTVYEKYYAQPLNKIFKPFFFASVGFSIPITHMFSGAVVWRGIVYSMLMALGKLLCGIWFIGHTTGTVTESDHAEPDIRRSLYSAAILGSAMVARGKIGFLGSSLAASNGIFDPRGNAADVFLIVTWAIVLCTILGPVAVGLLMRRLRAWQKRKDRIAARANEWDTFRDWNDGE</sequence>
<feature type="domain" description="Cation/H+ exchanger transmembrane" evidence="11">
    <location>
        <begin position="44"/>
        <end position="285"/>
    </location>
</feature>
<feature type="transmembrane region" description="Helical" evidence="10">
    <location>
        <begin position="452"/>
        <end position="475"/>
    </location>
</feature>
<evidence type="ECO:0000256" key="1">
    <source>
        <dbReference type="ARBA" id="ARBA00004141"/>
    </source>
</evidence>
<evidence type="ECO:0000256" key="6">
    <source>
        <dbReference type="ARBA" id="ARBA00023053"/>
    </source>
</evidence>
<evidence type="ECO:0000313" key="12">
    <source>
        <dbReference type="EMBL" id="KAF2235869.1"/>
    </source>
</evidence>
<evidence type="ECO:0000256" key="9">
    <source>
        <dbReference type="ARBA" id="ARBA00023201"/>
    </source>
</evidence>
<feature type="transmembrane region" description="Helical" evidence="10">
    <location>
        <begin position="374"/>
        <end position="392"/>
    </location>
</feature>
<keyword evidence="6" id="KW-0915">Sodium</keyword>
<dbReference type="InterPro" id="IPR038770">
    <property type="entry name" value="Na+/solute_symporter_sf"/>
</dbReference>
<evidence type="ECO:0000256" key="4">
    <source>
        <dbReference type="ARBA" id="ARBA00022692"/>
    </source>
</evidence>
<feature type="transmembrane region" description="Helical" evidence="10">
    <location>
        <begin position="14"/>
        <end position="32"/>
    </location>
</feature>
<dbReference type="EMBL" id="ML991788">
    <property type="protein sequence ID" value="KAF2235869.1"/>
    <property type="molecule type" value="Genomic_DNA"/>
</dbReference>
<keyword evidence="2" id="KW-0813">Transport</keyword>
<keyword evidence="4 10" id="KW-0812">Transmembrane</keyword>
<dbReference type="Proteomes" id="UP000800092">
    <property type="component" value="Unassembled WGS sequence"/>
</dbReference>
<feature type="transmembrane region" description="Helical" evidence="10">
    <location>
        <begin position="98"/>
        <end position="119"/>
    </location>
</feature>
<evidence type="ECO:0000256" key="5">
    <source>
        <dbReference type="ARBA" id="ARBA00022989"/>
    </source>
</evidence>
<feature type="transmembrane region" description="Helical" evidence="10">
    <location>
        <begin position="243"/>
        <end position="265"/>
    </location>
</feature>
<dbReference type="PANTHER" id="PTHR43562">
    <property type="entry name" value="NAPA-TYPE SODIUM/HYDROGEN ANTIPORTER"/>
    <property type="match status" value="1"/>
</dbReference>
<keyword evidence="9" id="KW-0739">Sodium transport</keyword>
<feature type="transmembrane region" description="Helical" evidence="10">
    <location>
        <begin position="39"/>
        <end position="63"/>
    </location>
</feature>
<protein>
    <recommendedName>
        <fullName evidence="11">Cation/H+ exchanger transmembrane domain-containing protein</fullName>
    </recommendedName>
</protein>
<evidence type="ECO:0000259" key="11">
    <source>
        <dbReference type="Pfam" id="PF00999"/>
    </source>
</evidence>
<keyword evidence="5 10" id="KW-1133">Transmembrane helix</keyword>
<evidence type="ECO:0000256" key="8">
    <source>
        <dbReference type="ARBA" id="ARBA00023136"/>
    </source>
</evidence>
<evidence type="ECO:0000256" key="2">
    <source>
        <dbReference type="ARBA" id="ARBA00022448"/>
    </source>
</evidence>
<accession>A0A6A6HDG7</accession>
<organism evidence="12 13">
    <name type="scientific">Viridothelium virens</name>
    <name type="common">Speckled blister lichen</name>
    <name type="synonym">Trypethelium virens</name>
    <dbReference type="NCBI Taxonomy" id="1048519"/>
    <lineage>
        <taxon>Eukaryota</taxon>
        <taxon>Fungi</taxon>
        <taxon>Dikarya</taxon>
        <taxon>Ascomycota</taxon>
        <taxon>Pezizomycotina</taxon>
        <taxon>Dothideomycetes</taxon>
        <taxon>Dothideomycetes incertae sedis</taxon>
        <taxon>Trypetheliales</taxon>
        <taxon>Trypetheliaceae</taxon>
        <taxon>Viridothelium</taxon>
    </lineage>
</organism>
<name>A0A6A6HDG7_VIRVR</name>